<organism evidence="3 4">
    <name type="scientific">Hypsibius exemplaris</name>
    <name type="common">Freshwater tardigrade</name>
    <dbReference type="NCBI Taxonomy" id="2072580"/>
    <lineage>
        <taxon>Eukaryota</taxon>
        <taxon>Metazoa</taxon>
        <taxon>Ecdysozoa</taxon>
        <taxon>Tardigrada</taxon>
        <taxon>Eutardigrada</taxon>
        <taxon>Parachela</taxon>
        <taxon>Hypsibioidea</taxon>
        <taxon>Hypsibiidae</taxon>
        <taxon>Hypsibius</taxon>
    </lineage>
</organism>
<feature type="region of interest" description="Disordered" evidence="1">
    <location>
        <begin position="231"/>
        <end position="263"/>
    </location>
</feature>
<dbReference type="Gene3D" id="3.40.50.2300">
    <property type="match status" value="2"/>
</dbReference>
<sequence>MLKVARSAFTSLFSIAFDTERDIDLLPETSRRFILDRSEVIYNLTYQPNERLSQVALAAFESILLASQVIQESIDESGDLSDGRQFTRRFWNRTFNLPTGQLYINENGDRFPDIILRQWDAGKAVFETAMLFRSAERQLNVSRPEGVVWQGGTVPLNEPVCGFTGKNPICQPSGISRTSLILAALGGLAALALVIGLVTRIVLRHLIDQASEKWWQLTNVNVRFENWPTGTPMDDGSIEADASDENLMENDPKSFPRWQPVLY</sequence>
<dbReference type="AlphaFoldDB" id="A0A1W0W8H0"/>
<dbReference type="EMBL" id="MTYJ01000170">
    <property type="protein sequence ID" value="OQV11497.1"/>
    <property type="molecule type" value="Genomic_DNA"/>
</dbReference>
<keyword evidence="2" id="KW-0812">Transmembrane</keyword>
<name>A0A1W0W8H0_HYPEX</name>
<evidence type="ECO:0000256" key="2">
    <source>
        <dbReference type="SAM" id="Phobius"/>
    </source>
</evidence>
<keyword evidence="4" id="KW-1185">Reference proteome</keyword>
<evidence type="ECO:0000313" key="3">
    <source>
        <dbReference type="EMBL" id="OQV11497.1"/>
    </source>
</evidence>
<dbReference type="Proteomes" id="UP000192578">
    <property type="component" value="Unassembled WGS sequence"/>
</dbReference>
<evidence type="ECO:0000313" key="4">
    <source>
        <dbReference type="Proteomes" id="UP000192578"/>
    </source>
</evidence>
<dbReference type="OrthoDB" id="302535at2759"/>
<reference evidence="4" key="1">
    <citation type="submission" date="2017-01" db="EMBL/GenBank/DDBJ databases">
        <title>Comparative genomics of anhydrobiosis in the tardigrade Hypsibius dujardini.</title>
        <authorList>
            <person name="Yoshida Y."/>
            <person name="Koutsovoulos G."/>
            <person name="Laetsch D."/>
            <person name="Stevens L."/>
            <person name="Kumar S."/>
            <person name="Horikawa D."/>
            <person name="Ishino K."/>
            <person name="Komine S."/>
            <person name="Tomita M."/>
            <person name="Blaxter M."/>
            <person name="Arakawa K."/>
        </authorList>
    </citation>
    <scope>NUCLEOTIDE SEQUENCE [LARGE SCALE GENOMIC DNA]</scope>
    <source>
        <strain evidence="4">Z151</strain>
    </source>
</reference>
<comment type="caution">
    <text evidence="3">The sequence shown here is derived from an EMBL/GenBank/DDBJ whole genome shotgun (WGS) entry which is preliminary data.</text>
</comment>
<protein>
    <recommendedName>
        <fullName evidence="5">Receptor ligand binding region domain-containing protein</fullName>
    </recommendedName>
</protein>
<keyword evidence="2" id="KW-1133">Transmembrane helix</keyword>
<feature type="transmembrane region" description="Helical" evidence="2">
    <location>
        <begin position="180"/>
        <end position="203"/>
    </location>
</feature>
<accession>A0A1W0W8H0</accession>
<feature type="compositionally biased region" description="Acidic residues" evidence="1">
    <location>
        <begin position="236"/>
        <end position="248"/>
    </location>
</feature>
<dbReference type="SUPFAM" id="SSF53822">
    <property type="entry name" value="Periplasmic binding protein-like I"/>
    <property type="match status" value="1"/>
</dbReference>
<evidence type="ECO:0000256" key="1">
    <source>
        <dbReference type="SAM" id="MobiDB-lite"/>
    </source>
</evidence>
<gene>
    <name evidence="3" type="ORF">BV898_14227</name>
</gene>
<proteinExistence type="predicted"/>
<dbReference type="InterPro" id="IPR028082">
    <property type="entry name" value="Peripla_BP_I"/>
</dbReference>
<keyword evidence="2" id="KW-0472">Membrane</keyword>
<evidence type="ECO:0008006" key="5">
    <source>
        <dbReference type="Google" id="ProtNLM"/>
    </source>
</evidence>